<dbReference type="Proteomes" id="UP000829354">
    <property type="component" value="Chromosome V"/>
</dbReference>
<reference evidence="1 2" key="1">
    <citation type="submission" date="2022-04" db="EMBL/GenBank/DDBJ databases">
        <title>Chromosome-level reference genomes for two strains of Caenorhabditis briggsae: an improved platform for comparative genomics.</title>
        <authorList>
            <person name="Stevens L."/>
            <person name="Andersen E."/>
        </authorList>
    </citation>
    <scope>NUCLEOTIDE SEQUENCE [LARGE SCALE GENOMIC DNA]</scope>
    <source>
        <strain evidence="1">VX34</strain>
        <tissue evidence="1">Whole-organism</tissue>
    </source>
</reference>
<gene>
    <name evidence="1" type="ORF">L5515_007211</name>
</gene>
<evidence type="ECO:0000313" key="1">
    <source>
        <dbReference type="EMBL" id="UMM33906.1"/>
    </source>
</evidence>
<evidence type="ECO:0000313" key="2">
    <source>
        <dbReference type="Proteomes" id="UP000829354"/>
    </source>
</evidence>
<name>A0AAE9F3Z6_CAEBR</name>
<organism evidence="1 2">
    <name type="scientific">Caenorhabditis briggsae</name>
    <dbReference type="NCBI Taxonomy" id="6238"/>
    <lineage>
        <taxon>Eukaryota</taxon>
        <taxon>Metazoa</taxon>
        <taxon>Ecdysozoa</taxon>
        <taxon>Nematoda</taxon>
        <taxon>Chromadorea</taxon>
        <taxon>Rhabditida</taxon>
        <taxon>Rhabditina</taxon>
        <taxon>Rhabditomorpha</taxon>
        <taxon>Rhabditoidea</taxon>
        <taxon>Rhabditidae</taxon>
        <taxon>Peloderinae</taxon>
        <taxon>Caenorhabditis</taxon>
    </lineage>
</organism>
<keyword evidence="2" id="KW-1185">Reference proteome</keyword>
<proteinExistence type="predicted"/>
<accession>A0AAE9F3Z6</accession>
<dbReference type="AlphaFoldDB" id="A0AAE9F3Z6"/>
<dbReference type="EMBL" id="CP092624">
    <property type="protein sequence ID" value="UMM33906.1"/>
    <property type="molecule type" value="Genomic_DNA"/>
</dbReference>
<protein>
    <submittedName>
        <fullName evidence="1">Uncharacterized protein</fullName>
    </submittedName>
</protein>
<sequence>MQQNNGAPDRRILGFTKMVTLMATYKKHVPLTLRQEIQVNRMSNELREALDDKGRQVPLFISWLKWAISNYKNVVLRDKEHQATVLRYLAIIEAVEATGNVSENLALQTVKFELLFVKDVPEKFEEWSTLAQRRMGH</sequence>